<proteinExistence type="predicted"/>
<protein>
    <submittedName>
        <fullName evidence="2">DUF1772 domain-containing protein</fullName>
    </submittedName>
</protein>
<gene>
    <name evidence="2" type="ORF">GCM10009747_34420</name>
</gene>
<feature type="transmembrane region" description="Helical" evidence="1">
    <location>
        <begin position="84"/>
        <end position="103"/>
    </location>
</feature>
<comment type="caution">
    <text evidence="2">The sequence shown here is derived from an EMBL/GenBank/DDBJ whole genome shotgun (WGS) entry which is preliminary data.</text>
</comment>
<reference evidence="3" key="1">
    <citation type="journal article" date="2019" name="Int. J. Syst. Evol. Microbiol.">
        <title>The Global Catalogue of Microorganisms (GCM) 10K type strain sequencing project: providing services to taxonomists for standard genome sequencing and annotation.</title>
        <authorList>
            <consortium name="The Broad Institute Genomics Platform"/>
            <consortium name="The Broad Institute Genome Sequencing Center for Infectious Disease"/>
            <person name="Wu L."/>
            <person name="Ma J."/>
        </authorList>
    </citation>
    <scope>NUCLEOTIDE SEQUENCE [LARGE SCALE GENOMIC DNA]</scope>
    <source>
        <strain evidence="3">JCM 14319</strain>
    </source>
</reference>
<organism evidence="2 3">
    <name type="scientific">Agromyces humatus</name>
    <dbReference type="NCBI Taxonomy" id="279573"/>
    <lineage>
        <taxon>Bacteria</taxon>
        <taxon>Bacillati</taxon>
        <taxon>Actinomycetota</taxon>
        <taxon>Actinomycetes</taxon>
        <taxon>Micrococcales</taxon>
        <taxon>Microbacteriaceae</taxon>
        <taxon>Agromyces</taxon>
    </lineage>
</organism>
<evidence type="ECO:0000256" key="1">
    <source>
        <dbReference type="SAM" id="Phobius"/>
    </source>
</evidence>
<accession>A0ABP4X5N9</accession>
<keyword evidence="3" id="KW-1185">Reference proteome</keyword>
<dbReference type="Pfam" id="PF08592">
    <property type="entry name" value="Anthrone_oxy"/>
    <property type="match status" value="1"/>
</dbReference>
<sequence length="160" mass="16479">MLALITPLIIVAILGTGIMAGVFYAFSGFVTQGLDRLPGADAARAMRGINVTAVRAPLMLALFGTGLVVLVLLGFAFTGALRGAMWWAVAAGAVYLVGAIGVTSGANVPRNNRLAAAANEAGPLESAWHEFRPGWLGWNHVRTITCAASCVGFAIALVAI</sequence>
<dbReference type="InterPro" id="IPR013901">
    <property type="entry name" value="Anthrone_oxy"/>
</dbReference>
<evidence type="ECO:0000313" key="2">
    <source>
        <dbReference type="EMBL" id="GAA1770310.1"/>
    </source>
</evidence>
<dbReference type="EMBL" id="BAAANH010000008">
    <property type="protein sequence ID" value="GAA1770310.1"/>
    <property type="molecule type" value="Genomic_DNA"/>
</dbReference>
<feature type="transmembrane region" description="Helical" evidence="1">
    <location>
        <begin position="6"/>
        <end position="26"/>
    </location>
</feature>
<keyword evidence="1" id="KW-1133">Transmembrane helix</keyword>
<feature type="transmembrane region" description="Helical" evidence="1">
    <location>
        <begin position="56"/>
        <end position="78"/>
    </location>
</feature>
<dbReference type="RefSeq" id="WP_232499693.1">
    <property type="nucleotide sequence ID" value="NZ_BAAANH010000008.1"/>
</dbReference>
<name>A0ABP4X5N9_9MICO</name>
<evidence type="ECO:0000313" key="3">
    <source>
        <dbReference type="Proteomes" id="UP001500506"/>
    </source>
</evidence>
<dbReference type="Proteomes" id="UP001500506">
    <property type="component" value="Unassembled WGS sequence"/>
</dbReference>
<keyword evidence="1" id="KW-0812">Transmembrane</keyword>
<keyword evidence="1" id="KW-0472">Membrane</keyword>